<evidence type="ECO:0008006" key="3">
    <source>
        <dbReference type="Google" id="ProtNLM"/>
    </source>
</evidence>
<gene>
    <name evidence="1" type="ORF">JKP34_01440</name>
</gene>
<evidence type="ECO:0000313" key="2">
    <source>
        <dbReference type="Proteomes" id="UP000642920"/>
    </source>
</evidence>
<dbReference type="EMBL" id="JAERQG010000001">
    <property type="protein sequence ID" value="MBL0763893.1"/>
    <property type="molecule type" value="Genomic_DNA"/>
</dbReference>
<dbReference type="RefSeq" id="WP_201916961.1">
    <property type="nucleotide sequence ID" value="NZ_JAERQG010000001.1"/>
</dbReference>
<protein>
    <recommendedName>
        <fullName evidence="3">Lipoprotein</fullName>
    </recommendedName>
</protein>
<proteinExistence type="predicted"/>
<reference evidence="1" key="1">
    <citation type="submission" date="2021-01" db="EMBL/GenBank/DDBJ databases">
        <title>Marivirga sp. nov., isolated from intertidal surface sediments.</title>
        <authorList>
            <person name="Zhang M."/>
        </authorList>
    </citation>
    <scope>NUCLEOTIDE SEQUENCE</scope>
    <source>
        <strain evidence="1">SM1354</strain>
    </source>
</reference>
<name>A0A937DFP1_9BACT</name>
<keyword evidence="2" id="KW-1185">Reference proteome</keyword>
<sequence length="188" mass="21607">MSRFFLIILAAFMVYGCSNNLKEQPINTYYSVDSLLNAQLKLLTKSDINVEKKIAIDGEHELDTVSFDSLGWSNELAVFRIADINKPNLKGRYEATEESGEDQRIWHYVAKKESLGIEYLHVYFNANNQLEKLEAKYNEDNALYTSERNLTLAFNTDKQLIQSYVIEGSQKMIMKDPVNFSISSKLID</sequence>
<dbReference type="Proteomes" id="UP000642920">
    <property type="component" value="Unassembled WGS sequence"/>
</dbReference>
<comment type="caution">
    <text evidence="1">The sequence shown here is derived from an EMBL/GenBank/DDBJ whole genome shotgun (WGS) entry which is preliminary data.</text>
</comment>
<evidence type="ECO:0000313" key="1">
    <source>
        <dbReference type="EMBL" id="MBL0763893.1"/>
    </source>
</evidence>
<dbReference type="AlphaFoldDB" id="A0A937DFP1"/>
<dbReference type="PROSITE" id="PS51257">
    <property type="entry name" value="PROKAR_LIPOPROTEIN"/>
    <property type="match status" value="1"/>
</dbReference>
<accession>A0A937DFP1</accession>
<organism evidence="1 2">
    <name type="scientific">Marivirga atlantica</name>
    <dbReference type="NCBI Taxonomy" id="1548457"/>
    <lineage>
        <taxon>Bacteria</taxon>
        <taxon>Pseudomonadati</taxon>
        <taxon>Bacteroidota</taxon>
        <taxon>Cytophagia</taxon>
        <taxon>Cytophagales</taxon>
        <taxon>Marivirgaceae</taxon>
        <taxon>Marivirga</taxon>
    </lineage>
</organism>